<evidence type="ECO:0000256" key="1">
    <source>
        <dbReference type="SAM" id="MobiDB-lite"/>
    </source>
</evidence>
<accession>A0ABN9V4R8</accession>
<keyword evidence="3" id="KW-1185">Reference proteome</keyword>
<name>A0ABN9V4R8_9DINO</name>
<feature type="compositionally biased region" description="Basic residues" evidence="1">
    <location>
        <begin position="1"/>
        <end position="12"/>
    </location>
</feature>
<feature type="compositionally biased region" description="Low complexity" evidence="1">
    <location>
        <begin position="27"/>
        <end position="36"/>
    </location>
</feature>
<comment type="caution">
    <text evidence="2">The sequence shown here is derived from an EMBL/GenBank/DDBJ whole genome shotgun (WGS) entry which is preliminary data.</text>
</comment>
<organism evidence="2 3">
    <name type="scientific">Prorocentrum cordatum</name>
    <dbReference type="NCBI Taxonomy" id="2364126"/>
    <lineage>
        <taxon>Eukaryota</taxon>
        <taxon>Sar</taxon>
        <taxon>Alveolata</taxon>
        <taxon>Dinophyceae</taxon>
        <taxon>Prorocentrales</taxon>
        <taxon>Prorocentraceae</taxon>
        <taxon>Prorocentrum</taxon>
    </lineage>
</organism>
<evidence type="ECO:0000313" key="2">
    <source>
        <dbReference type="EMBL" id="CAK0867067.1"/>
    </source>
</evidence>
<feature type="non-terminal residue" evidence="2">
    <location>
        <position position="1"/>
    </location>
</feature>
<proteinExistence type="predicted"/>
<dbReference type="Proteomes" id="UP001189429">
    <property type="component" value="Unassembled WGS sequence"/>
</dbReference>
<protein>
    <submittedName>
        <fullName evidence="2">Uncharacterized protein</fullName>
    </submittedName>
</protein>
<reference evidence="2" key="1">
    <citation type="submission" date="2023-10" db="EMBL/GenBank/DDBJ databases">
        <authorList>
            <person name="Chen Y."/>
            <person name="Shah S."/>
            <person name="Dougan E. K."/>
            <person name="Thang M."/>
            <person name="Chan C."/>
        </authorList>
    </citation>
    <scope>NUCLEOTIDE SEQUENCE [LARGE SCALE GENOMIC DNA]</scope>
</reference>
<feature type="region of interest" description="Disordered" evidence="1">
    <location>
        <begin position="78"/>
        <end position="105"/>
    </location>
</feature>
<evidence type="ECO:0000313" key="3">
    <source>
        <dbReference type="Proteomes" id="UP001189429"/>
    </source>
</evidence>
<feature type="region of interest" description="Disordered" evidence="1">
    <location>
        <begin position="1"/>
        <end position="45"/>
    </location>
</feature>
<dbReference type="EMBL" id="CAUYUJ010016604">
    <property type="protein sequence ID" value="CAK0867067.1"/>
    <property type="molecule type" value="Genomic_DNA"/>
</dbReference>
<gene>
    <name evidence="2" type="ORF">PCOR1329_LOCUS54085</name>
</gene>
<sequence>LEGGRRPRRRRASSGAGSPPPRRRARAAGAMADRPAFSFPARPKSRSLFYPSGPLTAKHIKKREFLISAAAGCRPRGATGGWPEALAVGRPRPRGAPRQVYDRSK</sequence>